<name>A0A0M3R8T4_9BACI</name>
<keyword evidence="2" id="KW-1185">Reference proteome</keyword>
<sequence>MTDNKEIHVIVATGEWSNDALKYRRHRLAEFLAEKDNTAEVIWVCPTSSPHSNKFHSYSDKIKQYFVADISSNRMLRFARYFDIFYKNKLDELIRYVNNQDAKKYLWHTFPGFPLLQTIISWDRVTYDCSDLWAIQMGGKKNLINQFRQKSISSAENRIIAGADNIFCTSDFLYEKVKGNQSLNEKTQVTALENGVEFEAFSKGEEWSEEASPGKASGPVLGFIGGIKPKLDFELLNRVMSEKEDWKLLLVGPDATNNSPSFQQLLTNKNVNWVGEVPPAEVPEYMDKLDIGILPYKSSEYNKAVFPLKLFEFLAAGKPVVGMNLPSTKKYSQPMIYEYIDDSDEQFVKACETLFKDSLPFTKERVELAQKHDWQEIFKTMYRKAVESK</sequence>
<evidence type="ECO:0000313" key="2">
    <source>
        <dbReference type="Proteomes" id="UP000067625"/>
    </source>
</evidence>
<dbReference type="RefSeq" id="WP_053601958.1">
    <property type="nucleotide sequence ID" value="NZ_CP012600.1"/>
</dbReference>
<evidence type="ECO:0008006" key="3">
    <source>
        <dbReference type="Google" id="ProtNLM"/>
    </source>
</evidence>
<dbReference type="AlphaFoldDB" id="A0A0M3R8T4"/>
<accession>A0A0M3R8T4</accession>
<reference evidence="2" key="1">
    <citation type="submission" date="2015-08" db="EMBL/GenBank/DDBJ databases">
        <title>Genome sequencing project for genomic taxonomy and phylogenomics of Bacillus-like bacteria.</title>
        <authorList>
            <person name="Liu B."/>
            <person name="Wang J."/>
            <person name="Zhu Y."/>
            <person name="Liu G."/>
            <person name="Chen Q."/>
            <person name="Chen Z."/>
            <person name="Lan J."/>
            <person name="Che J."/>
            <person name="Ge C."/>
            <person name="Shi H."/>
            <person name="Pan Z."/>
            <person name="Liu X."/>
        </authorList>
    </citation>
    <scope>NUCLEOTIDE SEQUENCE [LARGE SCALE GENOMIC DNA]</scope>
    <source>
        <strain evidence="2">FJAT-4402</strain>
    </source>
</reference>
<dbReference type="NCBIfam" id="NF047676">
    <property type="entry name" value="TeichurnBiosyTuaH"/>
    <property type="match status" value="1"/>
</dbReference>
<organism evidence="1 2">
    <name type="scientific">Bacillus gobiensis</name>
    <dbReference type="NCBI Taxonomy" id="1441095"/>
    <lineage>
        <taxon>Bacteria</taxon>
        <taxon>Bacillati</taxon>
        <taxon>Bacillota</taxon>
        <taxon>Bacilli</taxon>
        <taxon>Bacillales</taxon>
        <taxon>Bacillaceae</taxon>
        <taxon>Bacillus</taxon>
    </lineage>
</organism>
<dbReference type="Gene3D" id="3.40.50.2000">
    <property type="entry name" value="Glycogen Phosphorylase B"/>
    <property type="match status" value="1"/>
</dbReference>
<protein>
    <recommendedName>
        <fullName evidence="3">Teichuronic acid biosynthesis glycosyltransferase tuaH</fullName>
    </recommendedName>
</protein>
<dbReference type="Proteomes" id="UP000067625">
    <property type="component" value="Chromosome"/>
</dbReference>
<dbReference type="OrthoDB" id="9816564at2"/>
<dbReference type="PANTHER" id="PTHR45947">
    <property type="entry name" value="SULFOQUINOVOSYL TRANSFERASE SQD2"/>
    <property type="match status" value="1"/>
</dbReference>
<dbReference type="PATRIC" id="fig|1441095.3.peg.101"/>
<evidence type="ECO:0000313" key="1">
    <source>
        <dbReference type="EMBL" id="ALC80236.1"/>
    </source>
</evidence>
<dbReference type="Pfam" id="PF13692">
    <property type="entry name" value="Glyco_trans_1_4"/>
    <property type="match status" value="1"/>
</dbReference>
<proteinExistence type="predicted"/>
<dbReference type="STRING" id="1441095.AM592_00445"/>
<dbReference type="SUPFAM" id="SSF53756">
    <property type="entry name" value="UDP-Glycosyltransferase/glycogen phosphorylase"/>
    <property type="match status" value="1"/>
</dbReference>
<dbReference type="InterPro" id="IPR050194">
    <property type="entry name" value="Glycosyltransferase_grp1"/>
</dbReference>
<reference evidence="1 2" key="2">
    <citation type="journal article" date="2016" name="Int. J. Syst. Evol. Microbiol.">
        <title>Bacillus gobiensis sp. nov., isolated from a soil sample.</title>
        <authorList>
            <person name="Liu B."/>
            <person name="Liu G.H."/>
            <person name="Cetin S."/>
            <person name="Schumann P."/>
            <person name="Pan Z.Z."/>
            <person name="Chen Q.Q."/>
        </authorList>
    </citation>
    <scope>NUCLEOTIDE SEQUENCE [LARGE SCALE GENOMIC DNA]</scope>
    <source>
        <strain evidence="1 2">FJAT-4402</strain>
    </source>
</reference>
<dbReference type="GO" id="GO:0016757">
    <property type="term" value="F:glycosyltransferase activity"/>
    <property type="evidence" value="ECO:0007669"/>
    <property type="project" value="TreeGrafter"/>
</dbReference>
<gene>
    <name evidence="1" type="ORF">AM592_00445</name>
</gene>
<dbReference type="EMBL" id="CP012600">
    <property type="protein sequence ID" value="ALC80236.1"/>
    <property type="molecule type" value="Genomic_DNA"/>
</dbReference>
<dbReference type="PANTHER" id="PTHR45947:SF3">
    <property type="entry name" value="SULFOQUINOVOSYL TRANSFERASE SQD2"/>
    <property type="match status" value="1"/>
</dbReference>